<dbReference type="EMBL" id="CP067378">
    <property type="protein sequence ID" value="QYS89143.1"/>
    <property type="molecule type" value="Genomic_DNA"/>
</dbReference>
<sequence length="155" mass="17958">MEHAYKVITLEDAMNNNKAPSLGAIRRDKGDKFSKGLVMVWLLYINDLLNLNRPLTEDQIEWCATQIISDFAYLKISDLTLLTKRIISGVYGEFFESLNSAKLLRFFTQYAEERMELAENNSLRAHQNHASEDTFNYSQNIERIWRGAKGFNSNK</sequence>
<dbReference type="Proteomes" id="UP000824721">
    <property type="component" value="Chromosome"/>
</dbReference>
<dbReference type="AlphaFoldDB" id="A0A8G0KUB5"/>
<protein>
    <submittedName>
        <fullName evidence="1">Uncharacterized protein</fullName>
    </submittedName>
</protein>
<evidence type="ECO:0000313" key="1">
    <source>
        <dbReference type="EMBL" id="QYS89143.1"/>
    </source>
</evidence>
<accession>A0A8G0KUB5</accession>
<reference evidence="1" key="1">
    <citation type="submission" date="2020-12" db="EMBL/GenBank/DDBJ databases">
        <title>Genome sequencing of genetic groups of Flavobacterium columnare.</title>
        <authorList>
            <person name="Waldbieser G.C."/>
            <person name="Griffin M.J."/>
            <person name="LaFrentz B.R."/>
        </authorList>
    </citation>
    <scope>NUCLEOTIDE SEQUENCE</scope>
    <source>
        <strain evidence="1">90-106</strain>
    </source>
</reference>
<dbReference type="KEGG" id="fdv:JJC05_01585"/>
<name>A0A8G0KUB5_9FLAO</name>
<gene>
    <name evidence="1" type="ORF">JJC05_01585</name>
</gene>
<proteinExistence type="predicted"/>
<organism evidence="1">
    <name type="scientific">Flavobacterium columnare</name>
    <dbReference type="NCBI Taxonomy" id="996"/>
    <lineage>
        <taxon>Bacteria</taxon>
        <taxon>Pseudomonadati</taxon>
        <taxon>Bacteroidota</taxon>
        <taxon>Flavobacteriia</taxon>
        <taxon>Flavobacteriales</taxon>
        <taxon>Flavobacteriaceae</taxon>
        <taxon>Flavobacterium</taxon>
    </lineage>
</organism>